<dbReference type="GO" id="GO:0055129">
    <property type="term" value="P:L-proline biosynthetic process"/>
    <property type="evidence" value="ECO:0007669"/>
    <property type="project" value="UniProtKB-UniRule"/>
</dbReference>
<feature type="domain" description="Pyrroline-5-carboxylate reductase dimerisation" evidence="8">
    <location>
        <begin position="166"/>
        <end position="271"/>
    </location>
</feature>
<dbReference type="InterPro" id="IPR008927">
    <property type="entry name" value="6-PGluconate_DH-like_C_sf"/>
</dbReference>
<name>A0A0B1Q423_9HYPH</name>
<dbReference type="FunFam" id="1.10.3730.10:FF:000001">
    <property type="entry name" value="Pyrroline-5-carboxylate reductase"/>
    <property type="match status" value="1"/>
</dbReference>
<comment type="catalytic activity">
    <reaction evidence="4">
        <text>L-proline + NADP(+) = (S)-1-pyrroline-5-carboxylate + NADPH + 2 H(+)</text>
        <dbReference type="Rhea" id="RHEA:14109"/>
        <dbReference type="ChEBI" id="CHEBI:15378"/>
        <dbReference type="ChEBI" id="CHEBI:17388"/>
        <dbReference type="ChEBI" id="CHEBI:57783"/>
        <dbReference type="ChEBI" id="CHEBI:58349"/>
        <dbReference type="ChEBI" id="CHEBI:60039"/>
        <dbReference type="EC" id="1.5.1.2"/>
    </reaction>
</comment>
<evidence type="ECO:0000313" key="9">
    <source>
        <dbReference type="EMBL" id="KHJ55613.1"/>
    </source>
</evidence>
<keyword evidence="2 4" id="KW-0521">NADP</keyword>
<comment type="subcellular location">
    <subcellularLocation>
        <location evidence="4">Cytoplasm</location>
    </subcellularLocation>
</comment>
<dbReference type="PANTHER" id="PTHR11645:SF0">
    <property type="entry name" value="PYRROLINE-5-CARBOXYLATE REDUCTASE 3"/>
    <property type="match status" value="1"/>
</dbReference>
<accession>A0A0B1Q423</accession>
<dbReference type="EC" id="1.5.1.2" evidence="4 5"/>
<comment type="function">
    <text evidence="4">Catalyzes the reduction of 1-pyrroline-5-carboxylate (PCA) to L-proline.</text>
</comment>
<dbReference type="Proteomes" id="UP000030826">
    <property type="component" value="Unassembled WGS sequence"/>
</dbReference>
<evidence type="ECO:0000313" key="10">
    <source>
        <dbReference type="Proteomes" id="UP000030826"/>
    </source>
</evidence>
<evidence type="ECO:0000256" key="1">
    <source>
        <dbReference type="ARBA" id="ARBA00005525"/>
    </source>
</evidence>
<proteinExistence type="inferred from homology"/>
<comment type="caution">
    <text evidence="9">The sequence shown here is derived from an EMBL/GenBank/DDBJ whole genome shotgun (WGS) entry which is preliminary data.</text>
</comment>
<dbReference type="Pfam" id="PF03807">
    <property type="entry name" value="F420_oxidored"/>
    <property type="match status" value="1"/>
</dbReference>
<keyword evidence="4" id="KW-0963">Cytoplasm</keyword>
<dbReference type="SUPFAM" id="SSF51735">
    <property type="entry name" value="NAD(P)-binding Rossmann-fold domains"/>
    <property type="match status" value="1"/>
</dbReference>
<evidence type="ECO:0000259" key="7">
    <source>
        <dbReference type="Pfam" id="PF03807"/>
    </source>
</evidence>
<gene>
    <name evidence="4" type="primary">proC</name>
    <name evidence="9" type="ORF">LA66_02885</name>
</gene>
<comment type="catalytic activity">
    <reaction evidence="4">
        <text>L-proline + NAD(+) = (S)-1-pyrroline-5-carboxylate + NADH + 2 H(+)</text>
        <dbReference type="Rhea" id="RHEA:14105"/>
        <dbReference type="ChEBI" id="CHEBI:15378"/>
        <dbReference type="ChEBI" id="CHEBI:17388"/>
        <dbReference type="ChEBI" id="CHEBI:57540"/>
        <dbReference type="ChEBI" id="CHEBI:57945"/>
        <dbReference type="ChEBI" id="CHEBI:60039"/>
        <dbReference type="EC" id="1.5.1.2"/>
    </reaction>
</comment>
<reference evidence="9 10" key="1">
    <citation type="submission" date="2014-09" db="EMBL/GenBank/DDBJ databases">
        <title>Isolation and characterization of Aurantimonas altamirensis ON-56566 from clinical sample following a dog bite.</title>
        <authorList>
            <person name="Eshaghi A."/>
            <person name="Li A."/>
            <person name="Shahinas D."/>
            <person name="Bahn P."/>
            <person name="Kus J.V."/>
            <person name="Patel S.N."/>
        </authorList>
    </citation>
    <scope>NUCLEOTIDE SEQUENCE [LARGE SCALE GENOMIC DNA]</scope>
    <source>
        <strain evidence="9 10">ON-56566</strain>
    </source>
</reference>
<dbReference type="PIRSF" id="PIRSF000193">
    <property type="entry name" value="Pyrrol-5-carb_rd"/>
    <property type="match status" value="1"/>
</dbReference>
<keyword evidence="4" id="KW-0028">Amino-acid biosynthesis</keyword>
<dbReference type="AlphaFoldDB" id="A0A0B1Q423"/>
<dbReference type="STRING" id="370622.LA66_02885"/>
<dbReference type="SUPFAM" id="SSF48179">
    <property type="entry name" value="6-phosphogluconate dehydrogenase C-terminal domain-like"/>
    <property type="match status" value="1"/>
</dbReference>
<dbReference type="EMBL" id="JRFJ01000001">
    <property type="protein sequence ID" value="KHJ55613.1"/>
    <property type="molecule type" value="Genomic_DNA"/>
</dbReference>
<evidence type="ECO:0000256" key="6">
    <source>
        <dbReference type="PIRSR" id="PIRSR000193-1"/>
    </source>
</evidence>
<evidence type="ECO:0000256" key="2">
    <source>
        <dbReference type="ARBA" id="ARBA00022857"/>
    </source>
</evidence>
<protein>
    <recommendedName>
        <fullName evidence="4 5">Pyrroline-5-carboxylate reductase</fullName>
        <shortName evidence="4">P5C reductase</shortName>
        <shortName evidence="4">P5CR</shortName>
        <ecNumber evidence="4 5">1.5.1.2</ecNumber>
    </recommendedName>
    <alternativeName>
        <fullName evidence="4">PCA reductase</fullName>
    </alternativeName>
</protein>
<dbReference type="InterPro" id="IPR029036">
    <property type="entry name" value="P5CR_dimer"/>
</dbReference>
<dbReference type="GO" id="GO:0004735">
    <property type="term" value="F:pyrroline-5-carboxylate reductase activity"/>
    <property type="evidence" value="ECO:0007669"/>
    <property type="project" value="UniProtKB-UniRule"/>
</dbReference>
<dbReference type="HAMAP" id="MF_01925">
    <property type="entry name" value="P5C_reductase"/>
    <property type="match status" value="1"/>
</dbReference>
<evidence type="ECO:0000256" key="3">
    <source>
        <dbReference type="ARBA" id="ARBA00023002"/>
    </source>
</evidence>
<dbReference type="Pfam" id="PF14748">
    <property type="entry name" value="P5CR_dimer"/>
    <property type="match status" value="1"/>
</dbReference>
<dbReference type="InterPro" id="IPR000304">
    <property type="entry name" value="Pyrroline-COOH_reductase"/>
</dbReference>
<evidence type="ECO:0000256" key="4">
    <source>
        <dbReference type="HAMAP-Rule" id="MF_01925"/>
    </source>
</evidence>
<comment type="similarity">
    <text evidence="1 4">Belongs to the pyrroline-5-carboxylate reductase family.</text>
</comment>
<dbReference type="InterPro" id="IPR028939">
    <property type="entry name" value="P5C_Rdtase_cat_N"/>
</dbReference>
<dbReference type="InterPro" id="IPR036291">
    <property type="entry name" value="NAD(P)-bd_dom_sf"/>
</dbReference>
<feature type="binding site" evidence="6">
    <location>
        <begin position="74"/>
        <end position="77"/>
    </location>
    <ligand>
        <name>NADP(+)</name>
        <dbReference type="ChEBI" id="CHEBI:58349"/>
    </ligand>
</feature>
<feature type="domain" description="Pyrroline-5-carboxylate reductase catalytic N-terminal" evidence="7">
    <location>
        <begin position="13"/>
        <end position="103"/>
    </location>
</feature>
<sequence>MEVSGMTHPKRVLLVGGGNMGAAMAHGWLDGALAPAGLTVLDPNAGAPLQPLIAKGARHVTEAPSESFDIVVVAVKPQVMEAALPALRPALSGDTPVVSVAAGKTVSFIERLLGERPVVRAMPNTPAMIGRGITGAYSNQRVTAGQRAMAQTLLEASGPVEWVERESDIDLVTGVSGSGPAYVFLLAEAMAAAGAKLGLSPELAMRLARHTVAGAGELMIRSDEEPATLRRNVTSPNGTTAAALAVLMEPDGLEPLMQKAIAAAARRAAELSKD</sequence>
<dbReference type="PANTHER" id="PTHR11645">
    <property type="entry name" value="PYRROLINE-5-CARBOXYLATE REDUCTASE"/>
    <property type="match status" value="1"/>
</dbReference>
<organism evidence="9 10">
    <name type="scientific">Aureimonas altamirensis</name>
    <dbReference type="NCBI Taxonomy" id="370622"/>
    <lineage>
        <taxon>Bacteria</taxon>
        <taxon>Pseudomonadati</taxon>
        <taxon>Pseudomonadota</taxon>
        <taxon>Alphaproteobacteria</taxon>
        <taxon>Hyphomicrobiales</taxon>
        <taxon>Aurantimonadaceae</taxon>
        <taxon>Aureimonas</taxon>
    </lineage>
</organism>
<dbReference type="Gene3D" id="3.40.50.720">
    <property type="entry name" value="NAD(P)-binding Rossmann-like Domain"/>
    <property type="match status" value="1"/>
</dbReference>
<evidence type="ECO:0000259" key="8">
    <source>
        <dbReference type="Pfam" id="PF14748"/>
    </source>
</evidence>
<dbReference type="UniPathway" id="UPA00098">
    <property type="reaction ID" value="UER00361"/>
</dbReference>
<keyword evidence="4" id="KW-0641">Proline biosynthesis</keyword>
<dbReference type="NCBIfam" id="TIGR00112">
    <property type="entry name" value="proC"/>
    <property type="match status" value="1"/>
</dbReference>
<comment type="pathway">
    <text evidence="4">Amino-acid biosynthesis; L-proline biosynthesis; L-proline from L-glutamate 5-semialdehyde: step 1/1.</text>
</comment>
<keyword evidence="3 4" id="KW-0560">Oxidoreductase</keyword>
<dbReference type="Gene3D" id="1.10.3730.10">
    <property type="entry name" value="ProC C-terminal domain-like"/>
    <property type="match status" value="1"/>
</dbReference>
<evidence type="ECO:0000256" key="5">
    <source>
        <dbReference type="NCBIfam" id="TIGR00112"/>
    </source>
</evidence>
<dbReference type="GO" id="GO:0005737">
    <property type="term" value="C:cytoplasm"/>
    <property type="evidence" value="ECO:0007669"/>
    <property type="project" value="UniProtKB-SubCell"/>
</dbReference>